<protein>
    <recommendedName>
        <fullName evidence="9">Ascorbate-specific PTS system EIIA component</fullName>
    </recommendedName>
    <alternativeName>
        <fullName evidence="10">Ascorbate-specific phosphotransferase enzyme IIA component</fullName>
    </alternativeName>
</protein>
<reference evidence="14" key="1">
    <citation type="journal article" date="2019" name="Int. J. Syst. Evol. Microbiol.">
        <title>The Global Catalogue of Microorganisms (GCM) 10K type strain sequencing project: providing services to taxonomists for standard genome sequencing and annotation.</title>
        <authorList>
            <consortium name="The Broad Institute Genomics Platform"/>
            <consortium name="The Broad Institute Genome Sequencing Center for Infectious Disease"/>
            <person name="Wu L."/>
            <person name="Ma J."/>
        </authorList>
    </citation>
    <scope>NUCLEOTIDE SEQUENCE [LARGE SCALE GENOMIC DNA]</scope>
    <source>
        <strain evidence="14">JCM 11650</strain>
    </source>
</reference>
<feature type="domain" description="PTS EIIA type-2" evidence="12">
    <location>
        <begin position="6"/>
        <end position="149"/>
    </location>
</feature>
<sequence length="273" mass="27827">MSQLSDLVDPAAISLQNPAATWRDVITAAGALLESTGAVDPAYTAAMIRSVEEHGPYIVIAPGFALAHARPDASVHRTAMSVLRPQAPIVFGHESNDPVTLVVALAAADPSAHQQALAALAGILADPARRAALDEAATPEQVLAVLGAERPTASAPSAAAATTATESATVDPDEPTVPSKNLLLTVCGNGLGTSLFLKNTAETVLGTWGWGSLLSVEATDTISAKGRAKEADAILTSGAIAQTLGEVGVPVEVIENFTSTAEVDAALRRLYAV</sequence>
<comment type="caution">
    <text evidence="13">The sequence shown here is derived from an EMBL/GenBank/DDBJ whole genome shotgun (WGS) entry which is preliminary data.</text>
</comment>
<dbReference type="InterPro" id="IPR051351">
    <property type="entry name" value="Ascorbate-PTS_EIIA_comp"/>
</dbReference>
<dbReference type="EMBL" id="JBHUFL010000002">
    <property type="protein sequence ID" value="MFD1834873.1"/>
    <property type="molecule type" value="Genomic_DNA"/>
</dbReference>
<dbReference type="Pfam" id="PF00359">
    <property type="entry name" value="PTS_EIIA_2"/>
    <property type="match status" value="1"/>
</dbReference>
<evidence type="ECO:0000256" key="6">
    <source>
        <dbReference type="ARBA" id="ARBA00022683"/>
    </source>
</evidence>
<name>A0ABW4PZL7_9MICO</name>
<evidence type="ECO:0000256" key="7">
    <source>
        <dbReference type="ARBA" id="ARBA00022777"/>
    </source>
</evidence>
<keyword evidence="5" id="KW-0808">Transferase</keyword>
<evidence type="ECO:0000256" key="2">
    <source>
        <dbReference type="ARBA" id="ARBA00022448"/>
    </source>
</evidence>
<dbReference type="PANTHER" id="PTHR36203">
    <property type="entry name" value="ASCORBATE-SPECIFIC PTS SYSTEM EIIA COMPONENT"/>
    <property type="match status" value="1"/>
</dbReference>
<comment type="subcellular location">
    <subcellularLocation>
        <location evidence="1">Cytoplasm</location>
    </subcellularLocation>
</comment>
<dbReference type="CDD" id="cd05563">
    <property type="entry name" value="PTS_IIB_ascorbate"/>
    <property type="match status" value="1"/>
</dbReference>
<dbReference type="PROSITE" id="PS51094">
    <property type="entry name" value="PTS_EIIA_TYPE_2"/>
    <property type="match status" value="1"/>
</dbReference>
<proteinExistence type="predicted"/>
<keyword evidence="4" id="KW-0597">Phosphoprotein</keyword>
<dbReference type="PANTHER" id="PTHR36203:SF1">
    <property type="entry name" value="ASCORBATE-SPECIFIC PTS SYSTEM EIIA COMPONENT"/>
    <property type="match status" value="1"/>
</dbReference>
<keyword evidence="14" id="KW-1185">Reference proteome</keyword>
<organism evidence="13 14">
    <name type="scientific">Brachybacterium rhamnosum</name>
    <dbReference type="NCBI Taxonomy" id="173361"/>
    <lineage>
        <taxon>Bacteria</taxon>
        <taxon>Bacillati</taxon>
        <taxon>Actinomycetota</taxon>
        <taxon>Actinomycetes</taxon>
        <taxon>Micrococcales</taxon>
        <taxon>Dermabacteraceae</taxon>
        <taxon>Brachybacterium</taxon>
    </lineage>
</organism>
<accession>A0ABW4PZL7</accession>
<keyword evidence="6" id="KW-0598">Phosphotransferase system</keyword>
<feature type="compositionally biased region" description="Low complexity" evidence="11">
    <location>
        <begin position="154"/>
        <end position="169"/>
    </location>
</feature>
<dbReference type="InterPro" id="IPR002178">
    <property type="entry name" value="PTS_EIIA_type-2_dom"/>
</dbReference>
<dbReference type="SUPFAM" id="SSF55804">
    <property type="entry name" value="Phoshotransferase/anion transport protein"/>
    <property type="match status" value="1"/>
</dbReference>
<dbReference type="Gene3D" id="3.40.50.2300">
    <property type="match status" value="1"/>
</dbReference>
<dbReference type="InterPro" id="IPR036095">
    <property type="entry name" value="PTS_EIIB-like_sf"/>
</dbReference>
<evidence type="ECO:0000256" key="11">
    <source>
        <dbReference type="SAM" id="MobiDB-lite"/>
    </source>
</evidence>
<evidence type="ECO:0000256" key="1">
    <source>
        <dbReference type="ARBA" id="ARBA00004496"/>
    </source>
</evidence>
<keyword evidence="3" id="KW-0963">Cytoplasm</keyword>
<comment type="function">
    <text evidence="8">The phosphoenolpyruvate-dependent sugar phosphotransferase system (sugar PTS), a major carbohydrate active transport system, catalyzes the phosphorylation of incoming sugar substrates concomitantly with their translocation across the cell membrane. The enzyme II UlaABC PTS system is involved in ascorbate transport.</text>
</comment>
<dbReference type="Gene3D" id="3.40.930.10">
    <property type="entry name" value="Mannitol-specific EII, Chain A"/>
    <property type="match status" value="1"/>
</dbReference>
<dbReference type="InterPro" id="IPR003501">
    <property type="entry name" value="PTS_EIIB_2/3"/>
</dbReference>
<dbReference type="SUPFAM" id="SSF52794">
    <property type="entry name" value="PTS system IIB component-like"/>
    <property type="match status" value="1"/>
</dbReference>
<evidence type="ECO:0000256" key="8">
    <source>
        <dbReference type="ARBA" id="ARBA00037387"/>
    </source>
</evidence>
<keyword evidence="2" id="KW-0813">Transport</keyword>
<evidence type="ECO:0000313" key="14">
    <source>
        <dbReference type="Proteomes" id="UP001597280"/>
    </source>
</evidence>
<dbReference type="RefSeq" id="WP_343904102.1">
    <property type="nucleotide sequence ID" value="NZ_BAAAIS010000002.1"/>
</dbReference>
<keyword evidence="13" id="KW-0762">Sugar transport</keyword>
<gene>
    <name evidence="13" type="ORF">ACFSDA_07255</name>
</gene>
<feature type="region of interest" description="Disordered" evidence="11">
    <location>
        <begin position="154"/>
        <end position="175"/>
    </location>
</feature>
<evidence type="ECO:0000259" key="12">
    <source>
        <dbReference type="PROSITE" id="PS51094"/>
    </source>
</evidence>
<evidence type="ECO:0000256" key="10">
    <source>
        <dbReference type="ARBA" id="ARBA00042072"/>
    </source>
</evidence>
<evidence type="ECO:0000256" key="3">
    <source>
        <dbReference type="ARBA" id="ARBA00022490"/>
    </source>
</evidence>
<evidence type="ECO:0000256" key="4">
    <source>
        <dbReference type="ARBA" id="ARBA00022553"/>
    </source>
</evidence>
<dbReference type="InterPro" id="IPR016152">
    <property type="entry name" value="PTrfase/Anion_transptr"/>
</dbReference>
<evidence type="ECO:0000256" key="5">
    <source>
        <dbReference type="ARBA" id="ARBA00022679"/>
    </source>
</evidence>
<evidence type="ECO:0000256" key="9">
    <source>
        <dbReference type="ARBA" id="ARBA00041175"/>
    </source>
</evidence>
<evidence type="ECO:0000313" key="13">
    <source>
        <dbReference type="EMBL" id="MFD1834873.1"/>
    </source>
</evidence>
<dbReference type="Pfam" id="PF02302">
    <property type="entry name" value="PTS_IIB"/>
    <property type="match status" value="1"/>
</dbReference>
<dbReference type="Proteomes" id="UP001597280">
    <property type="component" value="Unassembled WGS sequence"/>
</dbReference>
<keyword evidence="7" id="KW-0418">Kinase</keyword>